<dbReference type="KEGG" id="bgok:Pr1d_05670"/>
<feature type="transmembrane region" description="Helical" evidence="1">
    <location>
        <begin position="82"/>
        <end position="102"/>
    </location>
</feature>
<evidence type="ECO:0000313" key="2">
    <source>
        <dbReference type="EMBL" id="QEG33306.1"/>
    </source>
</evidence>
<dbReference type="RefSeq" id="WP_148072093.1">
    <property type="nucleotide sequence ID" value="NZ_CP042913.1"/>
</dbReference>
<evidence type="ECO:0000256" key="1">
    <source>
        <dbReference type="SAM" id="Phobius"/>
    </source>
</evidence>
<sequence length="114" mass="12150">MSLSQGLAPACLPRFFSGTVGDTQIVLRMLFTICAVATLSYAASHLEHAHAERATLPKWVRTVDGWEPASVITEMSPSLPSLHPFLVAGFELGASVFVLLAFPGSAIRRNSVPG</sequence>
<dbReference type="OrthoDB" id="284140at2"/>
<proteinExistence type="predicted"/>
<organism evidence="2 3">
    <name type="scientific">Bythopirellula goksoeyrii</name>
    <dbReference type="NCBI Taxonomy" id="1400387"/>
    <lineage>
        <taxon>Bacteria</taxon>
        <taxon>Pseudomonadati</taxon>
        <taxon>Planctomycetota</taxon>
        <taxon>Planctomycetia</taxon>
        <taxon>Pirellulales</taxon>
        <taxon>Lacipirellulaceae</taxon>
        <taxon>Bythopirellula</taxon>
    </lineage>
</organism>
<name>A0A5B9Q8R7_9BACT</name>
<keyword evidence="1" id="KW-0472">Membrane</keyword>
<accession>A0A5B9Q8R7</accession>
<dbReference type="EMBL" id="CP042913">
    <property type="protein sequence ID" value="QEG33306.1"/>
    <property type="molecule type" value="Genomic_DNA"/>
</dbReference>
<keyword evidence="1" id="KW-0812">Transmembrane</keyword>
<reference evidence="2 3" key="1">
    <citation type="submission" date="2019-08" db="EMBL/GenBank/DDBJ databases">
        <title>Deep-cultivation of Planctomycetes and their phenomic and genomic characterization uncovers novel biology.</title>
        <authorList>
            <person name="Wiegand S."/>
            <person name="Jogler M."/>
            <person name="Boedeker C."/>
            <person name="Pinto D."/>
            <person name="Vollmers J."/>
            <person name="Rivas-Marin E."/>
            <person name="Kohn T."/>
            <person name="Peeters S.H."/>
            <person name="Heuer A."/>
            <person name="Rast P."/>
            <person name="Oberbeckmann S."/>
            <person name="Bunk B."/>
            <person name="Jeske O."/>
            <person name="Meyerdierks A."/>
            <person name="Storesund J.E."/>
            <person name="Kallscheuer N."/>
            <person name="Luecker S."/>
            <person name="Lage O.M."/>
            <person name="Pohl T."/>
            <person name="Merkel B.J."/>
            <person name="Hornburger P."/>
            <person name="Mueller R.-W."/>
            <person name="Bruemmer F."/>
            <person name="Labrenz M."/>
            <person name="Spormann A.M."/>
            <person name="Op den Camp H."/>
            <person name="Overmann J."/>
            <person name="Amann R."/>
            <person name="Jetten M.S.M."/>
            <person name="Mascher T."/>
            <person name="Medema M.H."/>
            <person name="Devos D.P."/>
            <person name="Kaster A.-K."/>
            <person name="Ovreas L."/>
            <person name="Rohde M."/>
            <person name="Galperin M.Y."/>
            <person name="Jogler C."/>
        </authorList>
    </citation>
    <scope>NUCLEOTIDE SEQUENCE [LARGE SCALE GENOMIC DNA]</scope>
    <source>
        <strain evidence="2 3">Pr1d</strain>
    </source>
</reference>
<gene>
    <name evidence="2" type="ORF">Pr1d_05670</name>
</gene>
<protein>
    <submittedName>
        <fullName evidence="2">Uncharacterized protein</fullName>
    </submittedName>
</protein>
<keyword evidence="3" id="KW-1185">Reference proteome</keyword>
<evidence type="ECO:0000313" key="3">
    <source>
        <dbReference type="Proteomes" id="UP000323917"/>
    </source>
</evidence>
<keyword evidence="1" id="KW-1133">Transmembrane helix</keyword>
<dbReference type="AlphaFoldDB" id="A0A5B9Q8R7"/>
<dbReference type="Proteomes" id="UP000323917">
    <property type="component" value="Chromosome"/>
</dbReference>